<evidence type="ECO:0008006" key="4">
    <source>
        <dbReference type="Google" id="ProtNLM"/>
    </source>
</evidence>
<keyword evidence="1" id="KW-0812">Transmembrane</keyword>
<name>A0ABX0ZDJ2_9ACTN</name>
<keyword evidence="3" id="KW-1185">Reference proteome</keyword>
<evidence type="ECO:0000256" key="1">
    <source>
        <dbReference type="SAM" id="Phobius"/>
    </source>
</evidence>
<reference evidence="2 3" key="1">
    <citation type="submission" date="2020-03" db="EMBL/GenBank/DDBJ databases">
        <title>WGS of actinomycetes isolated from Thailand.</title>
        <authorList>
            <person name="Thawai C."/>
        </authorList>
    </citation>
    <scope>NUCLEOTIDE SEQUENCE [LARGE SCALE GENOMIC DNA]</scope>
    <source>
        <strain evidence="2 3">HSS6-12</strain>
    </source>
</reference>
<protein>
    <recommendedName>
        <fullName evidence="4">DUF4184 domain-containing protein</fullName>
    </recommendedName>
</protein>
<dbReference type="Proteomes" id="UP000783871">
    <property type="component" value="Unassembled WGS sequence"/>
</dbReference>
<dbReference type="EMBL" id="JAATEO010000035">
    <property type="protein sequence ID" value="NJP35133.1"/>
    <property type="molecule type" value="Genomic_DNA"/>
</dbReference>
<feature type="transmembrane region" description="Helical" evidence="1">
    <location>
        <begin position="42"/>
        <end position="63"/>
    </location>
</feature>
<keyword evidence="1" id="KW-1133">Transmembrane helix</keyword>
<sequence>MTVKPSPEIVATPGSGRRRTLLTALAHRWPTGLALLMTADNWTSPALLSAWTLLVLPAGYLVIGTFRRQWSVPGALRLQLAGLVGWSALAVVAATVGGTLAHWLVGLGWLAHAGWDLVHHRTGRVVPRGYAEWCGVLDAVVGITIILAVVAR</sequence>
<gene>
    <name evidence="2" type="ORF">HCJ94_24925</name>
</gene>
<evidence type="ECO:0000313" key="3">
    <source>
        <dbReference type="Proteomes" id="UP000783871"/>
    </source>
</evidence>
<comment type="caution">
    <text evidence="2">The sequence shown here is derived from an EMBL/GenBank/DDBJ whole genome shotgun (WGS) entry which is preliminary data.</text>
</comment>
<evidence type="ECO:0000313" key="2">
    <source>
        <dbReference type="EMBL" id="NJP35133.1"/>
    </source>
</evidence>
<dbReference type="RefSeq" id="WP_168003481.1">
    <property type="nucleotide sequence ID" value="NZ_JAATEO010000035.1"/>
</dbReference>
<accession>A0ABX0ZDJ2</accession>
<proteinExistence type="predicted"/>
<organism evidence="2 3">
    <name type="scientific">Micromonospora thermarum</name>
    <dbReference type="NCBI Taxonomy" id="2720024"/>
    <lineage>
        <taxon>Bacteria</taxon>
        <taxon>Bacillati</taxon>
        <taxon>Actinomycetota</taxon>
        <taxon>Actinomycetes</taxon>
        <taxon>Micromonosporales</taxon>
        <taxon>Micromonosporaceae</taxon>
        <taxon>Micromonospora</taxon>
    </lineage>
</organism>
<feature type="transmembrane region" description="Helical" evidence="1">
    <location>
        <begin position="130"/>
        <end position="151"/>
    </location>
</feature>
<keyword evidence="1" id="KW-0472">Membrane</keyword>